<evidence type="ECO:0000256" key="8">
    <source>
        <dbReference type="SAM" id="Phobius"/>
    </source>
</evidence>
<keyword evidence="2" id="KW-0328">Glycosyltransferase</keyword>
<evidence type="ECO:0000259" key="9">
    <source>
        <dbReference type="Pfam" id="PF00535"/>
    </source>
</evidence>
<protein>
    <submittedName>
        <fullName evidence="10">Glycosyltransferase</fullName>
    </submittedName>
</protein>
<evidence type="ECO:0000256" key="2">
    <source>
        <dbReference type="ARBA" id="ARBA00022676"/>
    </source>
</evidence>
<evidence type="ECO:0000313" key="11">
    <source>
        <dbReference type="Proteomes" id="UP000652681"/>
    </source>
</evidence>
<gene>
    <name evidence="10" type="ORF">H9Y05_13945</name>
</gene>
<feature type="transmembrane region" description="Helical" evidence="8">
    <location>
        <begin position="230"/>
        <end position="251"/>
    </location>
</feature>
<dbReference type="Gene3D" id="3.90.550.10">
    <property type="entry name" value="Spore Coat Polysaccharide Biosynthesis Protein SpsA, Chain A"/>
    <property type="match status" value="1"/>
</dbReference>
<dbReference type="PANTHER" id="PTHR48090">
    <property type="entry name" value="UNDECAPRENYL-PHOSPHATE 4-DEOXY-4-FORMAMIDO-L-ARABINOSE TRANSFERASE-RELATED"/>
    <property type="match status" value="1"/>
</dbReference>
<comment type="caution">
    <text evidence="10">The sequence shown here is derived from an EMBL/GenBank/DDBJ whole genome shotgun (WGS) entry which is preliminary data.</text>
</comment>
<keyword evidence="5" id="KW-0448">Lipopolysaccharide biosynthesis</keyword>
<dbReference type="InterPro" id="IPR029044">
    <property type="entry name" value="Nucleotide-diphossugar_trans"/>
</dbReference>
<dbReference type="Proteomes" id="UP000652681">
    <property type="component" value="Unassembled WGS sequence"/>
</dbReference>
<keyword evidence="3" id="KW-0808">Transferase</keyword>
<reference evidence="10" key="1">
    <citation type="submission" date="2020-09" db="EMBL/GenBank/DDBJ databases">
        <title>Taishania pollutisoli gen. nov., sp. nov., Isolated from Tetrabromobisphenol A-Contaminated Soil.</title>
        <authorList>
            <person name="Chen Q."/>
        </authorList>
    </citation>
    <scope>NUCLEOTIDE SEQUENCE</scope>
    <source>
        <strain evidence="10">CZZ-1</strain>
    </source>
</reference>
<proteinExistence type="predicted"/>
<dbReference type="InterPro" id="IPR050256">
    <property type="entry name" value="Glycosyltransferase_2"/>
</dbReference>
<dbReference type="EMBL" id="JACVEL010000011">
    <property type="protein sequence ID" value="MBC9813574.1"/>
    <property type="molecule type" value="Genomic_DNA"/>
</dbReference>
<dbReference type="GO" id="GO:0005886">
    <property type="term" value="C:plasma membrane"/>
    <property type="evidence" value="ECO:0007669"/>
    <property type="project" value="TreeGrafter"/>
</dbReference>
<keyword evidence="11" id="KW-1185">Reference proteome</keyword>
<name>A0A8J6PL02_9FLAO</name>
<dbReference type="InterPro" id="IPR001173">
    <property type="entry name" value="Glyco_trans_2-like"/>
</dbReference>
<dbReference type="GO" id="GO:0099621">
    <property type="term" value="F:undecaprenyl-phosphate 4-deoxy-4-formamido-L-arabinose transferase activity"/>
    <property type="evidence" value="ECO:0007669"/>
    <property type="project" value="TreeGrafter"/>
</dbReference>
<organism evidence="10 11">
    <name type="scientific">Taishania pollutisoli</name>
    <dbReference type="NCBI Taxonomy" id="2766479"/>
    <lineage>
        <taxon>Bacteria</taxon>
        <taxon>Pseudomonadati</taxon>
        <taxon>Bacteroidota</taxon>
        <taxon>Flavobacteriia</taxon>
        <taxon>Flavobacteriales</taxon>
        <taxon>Crocinitomicaceae</taxon>
        <taxon>Taishania</taxon>
    </lineage>
</organism>
<sequence>MKTLDIVIPIYRSKLTLEALINRLNEWVESGGNGHNVRVIFVEDGSGDGTFDFLMSLKPHIHFSFEAIRLNRNYGQHTAIAVGLAATTADNVAVMDDDLQHDPFEIDHLMNKLNESGADLVYGTYKEKQHNVVRNLASRILKRITKSKTVDFSSVTSFKVMRSSVLTTLKYQSSPVIFVDVYLLESAGKVETCTVNHAKRAAGVSTYSNRKLIRLTLGIFLFHSSLPLKMIVRIGLLMSIVFFGLSCYYVYQKLFNDVEMGFTTIIVSIFLSTGLILVSLGIIGEYIRRIWVHQNHLERVIIAEKQTS</sequence>
<evidence type="ECO:0000256" key="3">
    <source>
        <dbReference type="ARBA" id="ARBA00022679"/>
    </source>
</evidence>
<accession>A0A8J6PL02</accession>
<evidence type="ECO:0000256" key="5">
    <source>
        <dbReference type="ARBA" id="ARBA00022985"/>
    </source>
</evidence>
<evidence type="ECO:0000256" key="4">
    <source>
        <dbReference type="ARBA" id="ARBA00022692"/>
    </source>
</evidence>
<keyword evidence="7 8" id="KW-0472">Membrane</keyword>
<feature type="domain" description="Glycosyltransferase 2-like" evidence="9">
    <location>
        <begin position="6"/>
        <end position="138"/>
    </location>
</feature>
<dbReference type="SUPFAM" id="SSF53448">
    <property type="entry name" value="Nucleotide-diphospho-sugar transferases"/>
    <property type="match status" value="1"/>
</dbReference>
<feature type="transmembrane region" description="Helical" evidence="8">
    <location>
        <begin position="263"/>
        <end position="283"/>
    </location>
</feature>
<evidence type="ECO:0000313" key="10">
    <source>
        <dbReference type="EMBL" id="MBC9813574.1"/>
    </source>
</evidence>
<keyword evidence="4 8" id="KW-0812">Transmembrane</keyword>
<keyword evidence="1" id="KW-1003">Cell membrane</keyword>
<dbReference type="RefSeq" id="WP_163491533.1">
    <property type="nucleotide sequence ID" value="NZ_JACVEL010000011.1"/>
</dbReference>
<dbReference type="PANTHER" id="PTHR48090:SF3">
    <property type="entry name" value="UNDECAPRENYL-PHOSPHATE 4-DEOXY-4-FORMAMIDO-L-ARABINOSE TRANSFERASE"/>
    <property type="match status" value="1"/>
</dbReference>
<evidence type="ECO:0000256" key="6">
    <source>
        <dbReference type="ARBA" id="ARBA00022989"/>
    </source>
</evidence>
<dbReference type="GO" id="GO:0009103">
    <property type="term" value="P:lipopolysaccharide biosynthetic process"/>
    <property type="evidence" value="ECO:0007669"/>
    <property type="project" value="UniProtKB-KW"/>
</dbReference>
<evidence type="ECO:0000256" key="1">
    <source>
        <dbReference type="ARBA" id="ARBA00022475"/>
    </source>
</evidence>
<keyword evidence="6 8" id="KW-1133">Transmembrane helix</keyword>
<dbReference type="Pfam" id="PF00535">
    <property type="entry name" value="Glycos_transf_2"/>
    <property type="match status" value="1"/>
</dbReference>
<evidence type="ECO:0000256" key="7">
    <source>
        <dbReference type="ARBA" id="ARBA00023136"/>
    </source>
</evidence>
<dbReference type="AlphaFoldDB" id="A0A8J6PL02"/>